<reference evidence="18" key="1">
    <citation type="journal article" date="2016" name="Nature">
        <title>The genome of the seagrass Zostera marina reveals angiosperm adaptation to the sea.</title>
        <authorList>
            <person name="Olsen J.L."/>
            <person name="Rouze P."/>
            <person name="Verhelst B."/>
            <person name="Lin Y.-C."/>
            <person name="Bayer T."/>
            <person name="Collen J."/>
            <person name="Dattolo E."/>
            <person name="De Paoli E."/>
            <person name="Dittami S."/>
            <person name="Maumus F."/>
            <person name="Michel G."/>
            <person name="Kersting A."/>
            <person name="Lauritano C."/>
            <person name="Lohaus R."/>
            <person name="Toepel M."/>
            <person name="Tonon T."/>
            <person name="Vanneste K."/>
            <person name="Amirebrahimi M."/>
            <person name="Brakel J."/>
            <person name="Bostroem C."/>
            <person name="Chovatia M."/>
            <person name="Grimwood J."/>
            <person name="Jenkins J.W."/>
            <person name="Jueterbock A."/>
            <person name="Mraz A."/>
            <person name="Stam W.T."/>
            <person name="Tice H."/>
            <person name="Bornberg-Bauer E."/>
            <person name="Green P.J."/>
            <person name="Pearson G.A."/>
            <person name="Procaccini G."/>
            <person name="Duarte C.M."/>
            <person name="Schmutz J."/>
            <person name="Reusch T.B.H."/>
            <person name="Van de Peer Y."/>
        </authorList>
    </citation>
    <scope>NUCLEOTIDE SEQUENCE [LARGE SCALE GENOMIC DNA]</scope>
    <source>
        <strain evidence="18">cv. Finnish</strain>
    </source>
</reference>
<dbReference type="GO" id="GO:0005524">
    <property type="term" value="F:ATP binding"/>
    <property type="evidence" value="ECO:0007669"/>
    <property type="project" value="UniProtKB-UniRule"/>
</dbReference>
<dbReference type="Proteomes" id="UP000036987">
    <property type="component" value="Unassembled WGS sequence"/>
</dbReference>
<keyword evidence="13" id="KW-0675">Receptor</keyword>
<dbReference type="PROSITE" id="PS00108">
    <property type="entry name" value="PROTEIN_KINASE_ST"/>
    <property type="match status" value="1"/>
</dbReference>
<feature type="binding site" evidence="15">
    <location>
        <position position="294"/>
    </location>
    <ligand>
        <name>ATP</name>
        <dbReference type="ChEBI" id="CHEBI:30616"/>
    </ligand>
</feature>
<evidence type="ECO:0000256" key="4">
    <source>
        <dbReference type="ARBA" id="ARBA00022475"/>
    </source>
</evidence>
<evidence type="ECO:0000256" key="14">
    <source>
        <dbReference type="ARBA" id="ARBA00023180"/>
    </source>
</evidence>
<evidence type="ECO:0000256" key="8">
    <source>
        <dbReference type="ARBA" id="ARBA00022741"/>
    </source>
</evidence>
<evidence type="ECO:0000256" key="7">
    <source>
        <dbReference type="ARBA" id="ARBA00022729"/>
    </source>
</evidence>
<dbReference type="STRING" id="29655.A0A0K9PK62"/>
<dbReference type="AlphaFoldDB" id="A0A0K9PK62"/>
<keyword evidence="8 15" id="KW-0547">Nucleotide-binding</keyword>
<feature type="domain" description="Protein kinase" evidence="16">
    <location>
        <begin position="256"/>
        <end position="522"/>
    </location>
</feature>
<dbReference type="PROSITE" id="PS00107">
    <property type="entry name" value="PROTEIN_KINASE_ATP"/>
    <property type="match status" value="1"/>
</dbReference>
<dbReference type="FunFam" id="1.10.510.10:FF:000240">
    <property type="entry name" value="Lectin-domain containing receptor kinase A4.3"/>
    <property type="match status" value="1"/>
</dbReference>
<evidence type="ECO:0000256" key="1">
    <source>
        <dbReference type="ARBA" id="ARBA00004251"/>
    </source>
</evidence>
<keyword evidence="14" id="KW-0325">Glycoprotein</keyword>
<evidence type="ECO:0000313" key="17">
    <source>
        <dbReference type="EMBL" id="KMZ68600.1"/>
    </source>
</evidence>
<keyword evidence="18" id="KW-1185">Reference proteome</keyword>
<evidence type="ECO:0000256" key="10">
    <source>
        <dbReference type="ARBA" id="ARBA00022840"/>
    </source>
</evidence>
<sequence>MERHKKIFVGLSLNTDGRELLSWTIAKLAGAGDHVVAVHVCRKSDVQNRSVELDEYIRGFDALCRSKEVTLMGRIAEGTSKKKQLLKEANFFNATVVVVGVEKRLSSFWMPTALVAKYYKKKLKSTMDFFAVHDGKTLVFKTKSSPSTKSPVEPRIQRDYESTMRLHKRNSGHARSLSFSIDNCQQDSNQGWPLLQRTSSASSTSSKMSVVEWTLRLPDRSRSALLRKELNKIFKKNDFSCRWFKHKELAVATSQFSSENLIGKGGSSSVYMGILPDGLKIAVKITKLTEMIFKDFLVEADIITTLQHHLIVPLIGVSIDSNQLITVYKCFSKGSLDKHLHGESPVSWDSRLKVAVRISEVLCYLHDECPLPVIHRDIKPSNFLLSDNLEPLLSDFGLAIWAQKKDESFSLNYSDVAGTFGYLAPEYLMHGKVSEKMDVYSFGIVLLELLTGRKPICSENLAKKNRDSLVMWARKKLEKSDSQMEILDPNLESIGRNEDRIRRMMLAANLSTQRVSQLRPKMSQLVSLLKGEEDIELWMKKITLDEQVEEKDNIDYDECYNCSPSSIASHLSLALRDVDGVNSFNSSDQNHENTIEDYLQGRWGRSLSSYQQ</sequence>
<evidence type="ECO:0000256" key="3">
    <source>
        <dbReference type="ARBA" id="ARBA00010217"/>
    </source>
</evidence>
<dbReference type="GO" id="GO:0005886">
    <property type="term" value="C:plasma membrane"/>
    <property type="evidence" value="ECO:0000318"/>
    <property type="project" value="GO_Central"/>
</dbReference>
<dbReference type="Pfam" id="PF00069">
    <property type="entry name" value="Pkinase"/>
    <property type="match status" value="1"/>
</dbReference>
<keyword evidence="7" id="KW-0732">Signal</keyword>
<dbReference type="Gene3D" id="3.30.200.20">
    <property type="entry name" value="Phosphorylase Kinase, domain 1"/>
    <property type="match status" value="1"/>
</dbReference>
<evidence type="ECO:0000313" key="18">
    <source>
        <dbReference type="Proteomes" id="UP000036987"/>
    </source>
</evidence>
<dbReference type="GO" id="GO:0004672">
    <property type="term" value="F:protein kinase activity"/>
    <property type="evidence" value="ECO:0000318"/>
    <property type="project" value="GO_Central"/>
</dbReference>
<dbReference type="FunFam" id="3.30.200.20:FF:000268">
    <property type="entry name" value="probable receptor-like serine/threonine-protein kinase At5g57670"/>
    <property type="match status" value="1"/>
</dbReference>
<dbReference type="GO" id="GO:0010476">
    <property type="term" value="P:gibberellin mediated signaling pathway"/>
    <property type="evidence" value="ECO:0000318"/>
    <property type="project" value="GO_Central"/>
</dbReference>
<keyword evidence="9 17" id="KW-0418">Kinase</keyword>
<dbReference type="InterPro" id="IPR008271">
    <property type="entry name" value="Ser/Thr_kinase_AS"/>
</dbReference>
<keyword evidence="11" id="KW-1133">Transmembrane helix</keyword>
<gene>
    <name evidence="17" type="ORF">ZOSMA_235G00060</name>
</gene>
<evidence type="ECO:0000256" key="2">
    <source>
        <dbReference type="ARBA" id="ARBA00008536"/>
    </source>
</evidence>
<dbReference type="SMART" id="SM00220">
    <property type="entry name" value="S_TKc"/>
    <property type="match status" value="1"/>
</dbReference>
<organism evidence="17 18">
    <name type="scientific">Zostera marina</name>
    <name type="common">Eelgrass</name>
    <dbReference type="NCBI Taxonomy" id="29655"/>
    <lineage>
        <taxon>Eukaryota</taxon>
        <taxon>Viridiplantae</taxon>
        <taxon>Streptophyta</taxon>
        <taxon>Embryophyta</taxon>
        <taxon>Tracheophyta</taxon>
        <taxon>Spermatophyta</taxon>
        <taxon>Magnoliopsida</taxon>
        <taxon>Liliopsida</taxon>
        <taxon>Zosteraceae</taxon>
        <taxon>Zostera</taxon>
    </lineage>
</organism>
<dbReference type="InterPro" id="IPR017441">
    <property type="entry name" value="Protein_kinase_ATP_BS"/>
</dbReference>
<dbReference type="Gene3D" id="1.10.510.10">
    <property type="entry name" value="Transferase(Phosphotransferase) domain 1"/>
    <property type="match status" value="1"/>
</dbReference>
<evidence type="ECO:0000256" key="12">
    <source>
        <dbReference type="ARBA" id="ARBA00023136"/>
    </source>
</evidence>
<keyword evidence="10 15" id="KW-0067">ATP-binding</keyword>
<dbReference type="EMBL" id="LFYR01000829">
    <property type="protein sequence ID" value="KMZ68600.1"/>
    <property type="molecule type" value="Genomic_DNA"/>
</dbReference>
<comment type="subcellular location">
    <subcellularLocation>
        <location evidence="1">Cell membrane</location>
        <topology evidence="1">Single-pass type I membrane protein</topology>
    </subcellularLocation>
</comment>
<comment type="similarity">
    <text evidence="3">In the C-terminal section; belongs to the protein kinase superfamily. Ser/Thr protein kinase family.</text>
</comment>
<dbReference type="InterPro" id="IPR046958">
    <property type="entry name" value="RBK1/2/STUNTED"/>
</dbReference>
<evidence type="ECO:0000256" key="5">
    <source>
        <dbReference type="ARBA" id="ARBA00022679"/>
    </source>
</evidence>
<dbReference type="OMA" id="IHETREM"/>
<comment type="caution">
    <text evidence="17">The sequence shown here is derived from an EMBL/GenBank/DDBJ whole genome shotgun (WGS) entry which is preliminary data.</text>
</comment>
<keyword evidence="4" id="KW-1003">Cell membrane</keyword>
<keyword evidence="5" id="KW-0808">Transferase</keyword>
<protein>
    <submittedName>
        <fullName evidence="17">Protein kinase family protein, putative, expressed</fullName>
    </submittedName>
</protein>
<evidence type="ECO:0000256" key="11">
    <source>
        <dbReference type="ARBA" id="ARBA00022989"/>
    </source>
</evidence>
<dbReference type="GO" id="GO:0002229">
    <property type="term" value="P:defense response to oomycetes"/>
    <property type="evidence" value="ECO:0007669"/>
    <property type="project" value="UniProtKB-ARBA"/>
</dbReference>
<dbReference type="InterPro" id="IPR000719">
    <property type="entry name" value="Prot_kinase_dom"/>
</dbReference>
<keyword evidence="12" id="KW-0472">Membrane</keyword>
<comment type="similarity">
    <text evidence="2">In the N-terminal section; belongs to the leguminous lectin family.</text>
</comment>
<evidence type="ECO:0000256" key="13">
    <source>
        <dbReference type="ARBA" id="ARBA00023170"/>
    </source>
</evidence>
<proteinExistence type="inferred from homology"/>
<dbReference type="OrthoDB" id="654677at2759"/>
<evidence type="ECO:0000259" key="16">
    <source>
        <dbReference type="PROSITE" id="PS50011"/>
    </source>
</evidence>
<dbReference type="PANTHER" id="PTHR47987:SF11">
    <property type="entry name" value="RECEPTOR-LIKE CYTOSOLIC SERINE_THREONINE-PROTEIN KINASE RBK1 ISOFORM X1"/>
    <property type="match status" value="1"/>
</dbReference>
<evidence type="ECO:0000256" key="6">
    <source>
        <dbReference type="ARBA" id="ARBA00022692"/>
    </source>
</evidence>
<dbReference type="SUPFAM" id="SSF56112">
    <property type="entry name" value="Protein kinase-like (PK-like)"/>
    <property type="match status" value="1"/>
</dbReference>
<dbReference type="PANTHER" id="PTHR47987">
    <property type="entry name" value="OS08G0249100 PROTEIN"/>
    <property type="match status" value="1"/>
</dbReference>
<dbReference type="InterPro" id="IPR011009">
    <property type="entry name" value="Kinase-like_dom_sf"/>
</dbReference>
<name>A0A0K9PK62_ZOSMR</name>
<evidence type="ECO:0000256" key="15">
    <source>
        <dbReference type="PROSITE-ProRule" id="PRU10141"/>
    </source>
</evidence>
<accession>A0A0K9PK62</accession>
<keyword evidence="6" id="KW-0812">Transmembrane</keyword>
<dbReference type="PROSITE" id="PS50011">
    <property type="entry name" value="PROTEIN_KINASE_DOM"/>
    <property type="match status" value="1"/>
</dbReference>
<evidence type="ECO:0000256" key="9">
    <source>
        <dbReference type="ARBA" id="ARBA00022777"/>
    </source>
</evidence>